<protein>
    <recommendedName>
        <fullName evidence="6">Ribonuclease P protein component 1</fullName>
        <shortName evidence="6">RNase P component 1</shortName>
        <ecNumber evidence="6">3.1.26.5</ecNumber>
    </recommendedName>
    <alternativeName>
        <fullName evidence="6">Rpp29</fullName>
    </alternativeName>
</protein>
<dbReference type="InterPro" id="IPR023538">
    <property type="entry name" value="RNP1"/>
</dbReference>
<dbReference type="InterPro" id="IPR036980">
    <property type="entry name" value="RNase_P/MRP_Rpp29_sf"/>
</dbReference>
<dbReference type="EMBL" id="DSTX01000004">
    <property type="protein sequence ID" value="HFK20323.1"/>
    <property type="molecule type" value="Genomic_DNA"/>
</dbReference>
<evidence type="ECO:0000256" key="4">
    <source>
        <dbReference type="ARBA" id="ARBA00022759"/>
    </source>
</evidence>
<evidence type="ECO:0000256" key="1">
    <source>
        <dbReference type="ARBA" id="ARBA00022490"/>
    </source>
</evidence>
<dbReference type="EC" id="3.1.26.5" evidence="6"/>
<name>A0A7C3EW70_9CREN</name>
<evidence type="ECO:0000256" key="6">
    <source>
        <dbReference type="HAMAP-Rule" id="MF_00754"/>
    </source>
</evidence>
<keyword evidence="4 6" id="KW-0255">Endonuclease</keyword>
<reference evidence="7" key="1">
    <citation type="journal article" date="2020" name="mSystems">
        <title>Genome- and Community-Level Interaction Insights into Carbon Utilization and Element Cycling Functions of Hydrothermarchaeota in Hydrothermal Sediment.</title>
        <authorList>
            <person name="Zhou Z."/>
            <person name="Liu Y."/>
            <person name="Xu W."/>
            <person name="Pan J."/>
            <person name="Luo Z.H."/>
            <person name="Li M."/>
        </authorList>
    </citation>
    <scope>NUCLEOTIDE SEQUENCE [LARGE SCALE GENOMIC DNA]</scope>
    <source>
        <strain evidence="7">SpSt-468</strain>
    </source>
</reference>
<comment type="similarity">
    <text evidence="6">Belongs to the eukaryotic/archaeal RNase P protein component 1 family.</text>
</comment>
<comment type="function">
    <text evidence="6">Part of ribonuclease P, a protein complex that generates mature tRNA molecules by cleaving their 5'-ends.</text>
</comment>
<comment type="subcellular location">
    <subcellularLocation>
        <location evidence="6">Cytoplasm</location>
    </subcellularLocation>
</comment>
<evidence type="ECO:0000313" key="7">
    <source>
        <dbReference type="EMBL" id="HFK20323.1"/>
    </source>
</evidence>
<evidence type="ECO:0000256" key="3">
    <source>
        <dbReference type="ARBA" id="ARBA00022722"/>
    </source>
</evidence>
<dbReference type="GO" id="GO:0030677">
    <property type="term" value="C:ribonuclease P complex"/>
    <property type="evidence" value="ECO:0007669"/>
    <property type="project" value="UniProtKB-UniRule"/>
</dbReference>
<accession>A0A7C3EW70</accession>
<gene>
    <name evidence="6" type="primary">rnp1</name>
    <name evidence="7" type="ORF">ENS19_03480</name>
</gene>
<dbReference type="Gene3D" id="2.30.30.210">
    <property type="entry name" value="Ribonuclease P/MRP, subunit p29"/>
    <property type="match status" value="1"/>
</dbReference>
<dbReference type="InterPro" id="IPR002730">
    <property type="entry name" value="Rpp29/RNP1"/>
</dbReference>
<comment type="catalytic activity">
    <reaction evidence="6">
        <text>Endonucleolytic cleavage of RNA, removing 5'-extranucleotides from tRNA precursor.</text>
        <dbReference type="EC" id="3.1.26.5"/>
    </reaction>
</comment>
<dbReference type="GO" id="GO:0001682">
    <property type="term" value="P:tRNA 5'-leader removal"/>
    <property type="evidence" value="ECO:0007669"/>
    <property type="project" value="UniProtKB-UniRule"/>
</dbReference>
<dbReference type="SUPFAM" id="SSF101744">
    <property type="entry name" value="Rof/RNase P subunit-like"/>
    <property type="match status" value="1"/>
</dbReference>
<keyword evidence="5 6" id="KW-0378">Hydrolase</keyword>
<keyword evidence="1 6" id="KW-0963">Cytoplasm</keyword>
<dbReference type="GO" id="GO:0004526">
    <property type="term" value="F:ribonuclease P activity"/>
    <property type="evidence" value="ECO:0007669"/>
    <property type="project" value="UniProtKB-UniRule"/>
</dbReference>
<keyword evidence="2 6" id="KW-0819">tRNA processing</keyword>
<proteinExistence type="inferred from homology"/>
<sequence length="92" mass="10346">MIITPSNLIYNDIVGLTVRVARSSDPTQQGLFGKVVDETANTLTVATDKGEKMIPKRNSSFSFYLPCEVTVNGDDIAFSPAERLKRLQWRRR</sequence>
<evidence type="ECO:0000256" key="2">
    <source>
        <dbReference type="ARBA" id="ARBA00022694"/>
    </source>
</evidence>
<evidence type="ECO:0000256" key="5">
    <source>
        <dbReference type="ARBA" id="ARBA00022801"/>
    </source>
</evidence>
<dbReference type="InterPro" id="IPR023534">
    <property type="entry name" value="Rof/RNase_P-like"/>
</dbReference>
<dbReference type="GO" id="GO:0003723">
    <property type="term" value="F:RNA binding"/>
    <property type="evidence" value="ECO:0007669"/>
    <property type="project" value="InterPro"/>
</dbReference>
<dbReference type="Pfam" id="PF01868">
    <property type="entry name" value="RNase_P-MRP_p29"/>
    <property type="match status" value="1"/>
</dbReference>
<comment type="caution">
    <text evidence="7">The sequence shown here is derived from an EMBL/GenBank/DDBJ whole genome shotgun (WGS) entry which is preliminary data.</text>
</comment>
<dbReference type="SMART" id="SM00538">
    <property type="entry name" value="POP4"/>
    <property type="match status" value="1"/>
</dbReference>
<dbReference type="AlphaFoldDB" id="A0A7C3EW70"/>
<organism evidence="7">
    <name type="scientific">Candidatus Methanomethylicus mesodigestus</name>
    <dbReference type="NCBI Taxonomy" id="1867258"/>
    <lineage>
        <taxon>Archaea</taxon>
        <taxon>Thermoproteota</taxon>
        <taxon>Methanosuratincolia</taxon>
        <taxon>Candidatus Methanomethylicales</taxon>
        <taxon>Candidatus Methanomethylicaceae</taxon>
        <taxon>Candidatus Methanomethylicus</taxon>
    </lineage>
</organism>
<comment type="subunit">
    <text evidence="6">Consists of a catalytic RNA component and at least 4-5 protein subunits.</text>
</comment>
<dbReference type="GO" id="GO:0005737">
    <property type="term" value="C:cytoplasm"/>
    <property type="evidence" value="ECO:0007669"/>
    <property type="project" value="UniProtKB-SubCell"/>
</dbReference>
<dbReference type="HAMAP" id="MF_00754">
    <property type="entry name" value="RNase_P_1"/>
    <property type="match status" value="1"/>
</dbReference>
<keyword evidence="3 6" id="KW-0540">Nuclease</keyword>